<dbReference type="OrthoDB" id="6376221at2"/>
<dbReference type="SUPFAM" id="SSF58104">
    <property type="entry name" value="Methyl-accepting chemotaxis protein (MCP) signaling domain"/>
    <property type="match status" value="1"/>
</dbReference>
<proteinExistence type="inferred from homology"/>
<dbReference type="Pfam" id="PF17200">
    <property type="entry name" value="sCache_2"/>
    <property type="match status" value="1"/>
</dbReference>
<feature type="transmembrane region" description="Helical" evidence="9">
    <location>
        <begin position="174"/>
        <end position="197"/>
    </location>
</feature>
<keyword evidence="5 9" id="KW-0472">Membrane</keyword>
<evidence type="ECO:0000256" key="5">
    <source>
        <dbReference type="ARBA" id="ARBA00023136"/>
    </source>
</evidence>
<evidence type="ECO:0000256" key="1">
    <source>
        <dbReference type="ARBA" id="ARBA00004651"/>
    </source>
</evidence>
<evidence type="ECO:0000256" key="2">
    <source>
        <dbReference type="ARBA" id="ARBA00022475"/>
    </source>
</evidence>
<dbReference type="PROSITE" id="PS50111">
    <property type="entry name" value="CHEMOTAXIS_TRANSDUC_2"/>
    <property type="match status" value="1"/>
</dbReference>
<comment type="subcellular location">
    <subcellularLocation>
        <location evidence="1">Cell membrane</location>
        <topology evidence="1">Multi-pass membrane protein</topology>
    </subcellularLocation>
</comment>
<keyword evidence="3 9" id="KW-0812">Transmembrane</keyword>
<keyword evidence="2" id="KW-1003">Cell membrane</keyword>
<dbReference type="FunFam" id="1.10.287.950:FF:000001">
    <property type="entry name" value="Methyl-accepting chemotaxis sensory transducer"/>
    <property type="match status" value="1"/>
</dbReference>
<dbReference type="RefSeq" id="WP_133502891.1">
    <property type="nucleotide sequence ID" value="NZ_SNXC01000010.1"/>
</dbReference>
<dbReference type="SMART" id="SM00283">
    <property type="entry name" value="MA"/>
    <property type="match status" value="1"/>
</dbReference>
<dbReference type="EMBL" id="SNXC01000010">
    <property type="protein sequence ID" value="TDO98657.1"/>
    <property type="molecule type" value="Genomic_DNA"/>
</dbReference>
<dbReference type="PRINTS" id="PR00260">
    <property type="entry name" value="CHEMTRNSDUCR"/>
</dbReference>
<dbReference type="CDD" id="cd11386">
    <property type="entry name" value="MCP_signal"/>
    <property type="match status" value="1"/>
</dbReference>
<keyword evidence="4 9" id="KW-1133">Transmembrane helix</keyword>
<comment type="similarity">
    <text evidence="7">Belongs to the methyl-accepting chemotaxis (MCP) protein family.</text>
</comment>
<dbReference type="GO" id="GO:0007165">
    <property type="term" value="P:signal transduction"/>
    <property type="evidence" value="ECO:0007669"/>
    <property type="project" value="UniProtKB-KW"/>
</dbReference>
<reference evidence="11 12" key="1">
    <citation type="submission" date="2019-03" db="EMBL/GenBank/DDBJ databases">
        <title>Genomic Encyclopedia of Type Strains, Phase III (KMG-III): the genomes of soil and plant-associated and newly described type strains.</title>
        <authorList>
            <person name="Whitman W."/>
        </authorList>
    </citation>
    <scope>NUCLEOTIDE SEQUENCE [LARGE SCALE GENOMIC DNA]</scope>
    <source>
        <strain evidence="11 12">CECT 7378</strain>
    </source>
</reference>
<dbReference type="InterPro" id="IPR033480">
    <property type="entry name" value="sCache_2"/>
</dbReference>
<dbReference type="Gene3D" id="3.30.450.20">
    <property type="entry name" value="PAS domain"/>
    <property type="match status" value="1"/>
</dbReference>
<gene>
    <name evidence="11" type="ORF">DFP79_1069</name>
</gene>
<dbReference type="GO" id="GO:0004888">
    <property type="term" value="F:transmembrane signaling receptor activity"/>
    <property type="evidence" value="ECO:0007669"/>
    <property type="project" value="InterPro"/>
</dbReference>
<organism evidence="11 12">
    <name type="scientific">Marinomonas balearica</name>
    <dbReference type="NCBI Taxonomy" id="491947"/>
    <lineage>
        <taxon>Bacteria</taxon>
        <taxon>Pseudomonadati</taxon>
        <taxon>Pseudomonadota</taxon>
        <taxon>Gammaproteobacteria</taxon>
        <taxon>Oceanospirillales</taxon>
        <taxon>Oceanospirillaceae</taxon>
        <taxon>Marinomonas</taxon>
    </lineage>
</organism>
<evidence type="ECO:0000256" key="9">
    <source>
        <dbReference type="SAM" id="Phobius"/>
    </source>
</evidence>
<evidence type="ECO:0000256" key="4">
    <source>
        <dbReference type="ARBA" id="ARBA00022989"/>
    </source>
</evidence>
<dbReference type="InterPro" id="IPR004089">
    <property type="entry name" value="MCPsignal_dom"/>
</dbReference>
<dbReference type="GO" id="GO:0005886">
    <property type="term" value="C:plasma membrane"/>
    <property type="evidence" value="ECO:0007669"/>
    <property type="project" value="UniProtKB-SubCell"/>
</dbReference>
<evidence type="ECO:0000313" key="12">
    <source>
        <dbReference type="Proteomes" id="UP000294656"/>
    </source>
</evidence>
<keyword evidence="12" id="KW-1185">Reference proteome</keyword>
<evidence type="ECO:0000256" key="3">
    <source>
        <dbReference type="ARBA" id="ARBA00022692"/>
    </source>
</evidence>
<dbReference type="InterPro" id="IPR004090">
    <property type="entry name" value="Chemotax_Me-accpt_rcpt"/>
</dbReference>
<dbReference type="Gene3D" id="1.10.287.950">
    <property type="entry name" value="Methyl-accepting chemotaxis protein"/>
    <property type="match status" value="1"/>
</dbReference>
<sequence>MKLSKQLSLIVAIVAAGFIVLCVFALNTLKTNLVNGYQNEIKSVLTYSKNQALIYIEQEEKGLISREEAEKRVIELLSGVRQGASYIWANDHNSTARVHVKSEKIGTFQSSYAKDVAALKSASSPFEFEVKLNEKPGVDHKVLKMNGKTFIPKWNWVMGIGVYMDDVDQAYWNFATKFIIIALIILAAITGVCLFMFRTVLNKLGGELNYAVEVTQSIAKGDLSKHIEGNFKEDSLLGSIYGMQTSLKSMVEGIQSGANQLSKASNELSHQFESITHDSKSSSEASISTAAAITQMSSSINEISHNSRSSEENSEKSFELCSNGESLVRKSSEMINDISNQITSSIEDFKGLKEKSNEIGNIVNVISEIAEQTNLLALNAAIEAARAGEQGRGFAVVADEVRTLASRTANATQEITETIQEIQSETETVAGALESILPKVEKSVSSSSEVTEMLTNIQQSSTDTLDMIRGVANSTSEQKQASDELSEHVERISGMVQNTADSIVSCRETVSHLDELSQDLNTSVSYFSVK</sequence>
<protein>
    <submittedName>
        <fullName evidence="11">Methyl-accepting chemotaxis sensory transducer with Cache sensor</fullName>
    </submittedName>
</protein>
<dbReference type="GO" id="GO:0006935">
    <property type="term" value="P:chemotaxis"/>
    <property type="evidence" value="ECO:0007669"/>
    <property type="project" value="InterPro"/>
</dbReference>
<dbReference type="Proteomes" id="UP000294656">
    <property type="component" value="Unassembled WGS sequence"/>
</dbReference>
<evidence type="ECO:0000256" key="6">
    <source>
        <dbReference type="ARBA" id="ARBA00023224"/>
    </source>
</evidence>
<evidence type="ECO:0000259" key="10">
    <source>
        <dbReference type="PROSITE" id="PS50111"/>
    </source>
</evidence>
<keyword evidence="6 8" id="KW-0807">Transducer</keyword>
<name>A0A4R6MAR5_9GAMM</name>
<feature type="domain" description="Methyl-accepting transducer" evidence="10">
    <location>
        <begin position="257"/>
        <end position="493"/>
    </location>
</feature>
<evidence type="ECO:0000313" key="11">
    <source>
        <dbReference type="EMBL" id="TDO98657.1"/>
    </source>
</evidence>
<feature type="transmembrane region" description="Helical" evidence="9">
    <location>
        <begin position="7"/>
        <end position="26"/>
    </location>
</feature>
<evidence type="ECO:0000256" key="7">
    <source>
        <dbReference type="ARBA" id="ARBA00029447"/>
    </source>
</evidence>
<dbReference type="AlphaFoldDB" id="A0A4R6MAR5"/>
<comment type="caution">
    <text evidence="11">The sequence shown here is derived from an EMBL/GenBank/DDBJ whole genome shotgun (WGS) entry which is preliminary data.</text>
</comment>
<dbReference type="SMART" id="SM01049">
    <property type="entry name" value="Cache_2"/>
    <property type="match status" value="1"/>
</dbReference>
<dbReference type="PANTHER" id="PTHR32089:SF112">
    <property type="entry name" value="LYSOZYME-LIKE PROTEIN-RELATED"/>
    <property type="match status" value="1"/>
</dbReference>
<dbReference type="Pfam" id="PF00015">
    <property type="entry name" value="MCPsignal"/>
    <property type="match status" value="1"/>
</dbReference>
<accession>A0A4R6MAR5</accession>
<dbReference type="PANTHER" id="PTHR32089">
    <property type="entry name" value="METHYL-ACCEPTING CHEMOTAXIS PROTEIN MCPB"/>
    <property type="match status" value="1"/>
</dbReference>
<evidence type="ECO:0000256" key="8">
    <source>
        <dbReference type="PROSITE-ProRule" id="PRU00284"/>
    </source>
</evidence>